<feature type="domain" description="Helix-turn-helix" evidence="1">
    <location>
        <begin position="24"/>
        <end position="63"/>
    </location>
</feature>
<dbReference type="EMBL" id="JBITLV010000004">
    <property type="protein sequence ID" value="MFI7587885.1"/>
    <property type="molecule type" value="Genomic_DNA"/>
</dbReference>
<dbReference type="InterPro" id="IPR041657">
    <property type="entry name" value="HTH_17"/>
</dbReference>
<keyword evidence="3" id="KW-1185">Reference proteome</keyword>
<dbReference type="Pfam" id="PF12728">
    <property type="entry name" value="HTH_17"/>
    <property type="match status" value="1"/>
</dbReference>
<gene>
    <name evidence="2" type="ORF">ACIB24_12505</name>
</gene>
<name>A0ABW8ANC4_9ACTN</name>
<accession>A0ABW8ANC4</accession>
<sequence length="72" mass="7855">MSTTRITQTFPDQPLIPVLAAFSHLGISRSTGYELLRTGEFPLPVVKVGKRTKVRRVDLARYLGVTVGGDAV</sequence>
<dbReference type="RefSeq" id="WP_398280465.1">
    <property type="nucleotide sequence ID" value="NZ_JBITLV010000004.1"/>
</dbReference>
<comment type="caution">
    <text evidence="2">The sequence shown here is derived from an EMBL/GenBank/DDBJ whole genome shotgun (WGS) entry which is preliminary data.</text>
</comment>
<reference evidence="2 3" key="1">
    <citation type="submission" date="2024-10" db="EMBL/GenBank/DDBJ databases">
        <title>The Natural Products Discovery Center: Release of the First 8490 Sequenced Strains for Exploring Actinobacteria Biosynthetic Diversity.</title>
        <authorList>
            <person name="Kalkreuter E."/>
            <person name="Kautsar S.A."/>
            <person name="Yang D."/>
            <person name="Bader C.D."/>
            <person name="Teijaro C.N."/>
            <person name="Fluegel L."/>
            <person name="Davis C.M."/>
            <person name="Simpson J.R."/>
            <person name="Lauterbach L."/>
            <person name="Steele A.D."/>
            <person name="Gui C."/>
            <person name="Meng S."/>
            <person name="Li G."/>
            <person name="Viehrig K."/>
            <person name="Ye F."/>
            <person name="Su P."/>
            <person name="Kiefer A.F."/>
            <person name="Nichols A."/>
            <person name="Cepeda A.J."/>
            <person name="Yan W."/>
            <person name="Fan B."/>
            <person name="Jiang Y."/>
            <person name="Adhikari A."/>
            <person name="Zheng C.-J."/>
            <person name="Schuster L."/>
            <person name="Cowan T.M."/>
            <person name="Smanski M.J."/>
            <person name="Chevrette M.G."/>
            <person name="De Carvalho L.P.S."/>
            <person name="Shen B."/>
        </authorList>
    </citation>
    <scope>NUCLEOTIDE SEQUENCE [LARGE SCALE GENOMIC DNA]</scope>
    <source>
        <strain evidence="2 3">NPDC049639</strain>
    </source>
</reference>
<protein>
    <submittedName>
        <fullName evidence="2">Helix-turn-helix domain-containing protein</fullName>
    </submittedName>
</protein>
<proteinExistence type="predicted"/>
<evidence type="ECO:0000259" key="1">
    <source>
        <dbReference type="Pfam" id="PF12728"/>
    </source>
</evidence>
<evidence type="ECO:0000313" key="3">
    <source>
        <dbReference type="Proteomes" id="UP001612915"/>
    </source>
</evidence>
<evidence type="ECO:0000313" key="2">
    <source>
        <dbReference type="EMBL" id="MFI7587885.1"/>
    </source>
</evidence>
<dbReference type="Proteomes" id="UP001612915">
    <property type="component" value="Unassembled WGS sequence"/>
</dbReference>
<organism evidence="2 3">
    <name type="scientific">Spongisporangium articulatum</name>
    <dbReference type="NCBI Taxonomy" id="3362603"/>
    <lineage>
        <taxon>Bacteria</taxon>
        <taxon>Bacillati</taxon>
        <taxon>Actinomycetota</taxon>
        <taxon>Actinomycetes</taxon>
        <taxon>Kineosporiales</taxon>
        <taxon>Kineosporiaceae</taxon>
        <taxon>Spongisporangium</taxon>
    </lineage>
</organism>